<dbReference type="InterPro" id="IPR046797">
    <property type="entry name" value="PDDEXK_12"/>
</dbReference>
<organism evidence="3 4">
    <name type="scientific">Dactylonectria estremocensis</name>
    <dbReference type="NCBI Taxonomy" id="1079267"/>
    <lineage>
        <taxon>Eukaryota</taxon>
        <taxon>Fungi</taxon>
        <taxon>Dikarya</taxon>
        <taxon>Ascomycota</taxon>
        <taxon>Pezizomycotina</taxon>
        <taxon>Sordariomycetes</taxon>
        <taxon>Hypocreomycetidae</taxon>
        <taxon>Hypocreales</taxon>
        <taxon>Nectriaceae</taxon>
        <taxon>Dactylonectria</taxon>
    </lineage>
</organism>
<evidence type="ECO:0000256" key="1">
    <source>
        <dbReference type="SAM" id="MobiDB-lite"/>
    </source>
</evidence>
<protein>
    <recommendedName>
        <fullName evidence="2">PD-(D/E)XK nuclease-like domain-containing protein</fullName>
    </recommendedName>
</protein>
<dbReference type="OrthoDB" id="5086191at2759"/>
<comment type="caution">
    <text evidence="3">The sequence shown here is derived from an EMBL/GenBank/DDBJ whole genome shotgun (WGS) entry which is preliminary data.</text>
</comment>
<evidence type="ECO:0000313" key="4">
    <source>
        <dbReference type="Proteomes" id="UP000717696"/>
    </source>
</evidence>
<name>A0A9P9EPH8_9HYPO</name>
<dbReference type="AlphaFoldDB" id="A0A9P9EPH8"/>
<keyword evidence="4" id="KW-1185">Reference proteome</keyword>
<reference evidence="3" key="1">
    <citation type="journal article" date="2021" name="Nat. Commun.">
        <title>Genetic determinants of endophytism in the Arabidopsis root mycobiome.</title>
        <authorList>
            <person name="Mesny F."/>
            <person name="Miyauchi S."/>
            <person name="Thiergart T."/>
            <person name="Pickel B."/>
            <person name="Atanasova L."/>
            <person name="Karlsson M."/>
            <person name="Huettel B."/>
            <person name="Barry K.W."/>
            <person name="Haridas S."/>
            <person name="Chen C."/>
            <person name="Bauer D."/>
            <person name="Andreopoulos W."/>
            <person name="Pangilinan J."/>
            <person name="LaButti K."/>
            <person name="Riley R."/>
            <person name="Lipzen A."/>
            <person name="Clum A."/>
            <person name="Drula E."/>
            <person name="Henrissat B."/>
            <person name="Kohler A."/>
            <person name="Grigoriev I.V."/>
            <person name="Martin F.M."/>
            <person name="Hacquard S."/>
        </authorList>
    </citation>
    <scope>NUCLEOTIDE SEQUENCE</scope>
    <source>
        <strain evidence="3">MPI-CAGE-AT-0021</strain>
    </source>
</reference>
<dbReference type="Proteomes" id="UP000717696">
    <property type="component" value="Unassembled WGS sequence"/>
</dbReference>
<accession>A0A9P9EPH8</accession>
<evidence type="ECO:0000313" key="3">
    <source>
        <dbReference type="EMBL" id="KAH7141580.1"/>
    </source>
</evidence>
<feature type="compositionally biased region" description="Polar residues" evidence="1">
    <location>
        <begin position="84"/>
        <end position="94"/>
    </location>
</feature>
<dbReference type="EMBL" id="JAGMUU010000012">
    <property type="protein sequence ID" value="KAH7141580.1"/>
    <property type="molecule type" value="Genomic_DNA"/>
</dbReference>
<feature type="region of interest" description="Disordered" evidence="1">
    <location>
        <begin position="27"/>
        <end position="175"/>
    </location>
</feature>
<sequence length="496" mass="54842">MSSRDGLMPDSAAICLWLQAVADVRENRADQNTENDDNDQRSYQRNDNTRIPLDNLTTSRKRKRTQDRVTAFPSPDPESDWSIEDTSTTPTLENHPSRRIMPRTTPSTPSPSKRRRATDVQDDRGRDQDRTPRAPVLQPPLKKRSSASSSSSPDKASDTSSWSRSGASSARRQLSSLPLSTEGIVKGQLYGASFGAAAAPPDAIQDALRYIRRLERGRGILHRDSSSPSDPSEDLDLQSMLREFDLEDDAFATNLEASRLRSEDVHSVAHNAWRCYQMDQDEAVWNAEVHNPLLSKVLRGLEPVPPRTLVDFTLCTTASIIKEYLTVSGVDKRIDFCMYIESSADASAPNSAAAIDDLRASLPQNSINHTSCIALGPYPMSVSLETKRTGHDYDNALLQTGVWHSAQWKQLRFLLGQAAGRRLRSGSNHDGSDITGANDTSQEASTSIDRYVNDAVSKLQALHGILIQGHDWIYVASSPEELTSPTSNRSSKRTIL</sequence>
<proteinExistence type="predicted"/>
<feature type="compositionally biased region" description="Basic and acidic residues" evidence="1">
    <location>
        <begin position="38"/>
        <end position="48"/>
    </location>
</feature>
<feature type="compositionally biased region" description="Polar residues" evidence="1">
    <location>
        <begin position="425"/>
        <end position="445"/>
    </location>
</feature>
<feature type="compositionally biased region" description="Basic and acidic residues" evidence="1">
    <location>
        <begin position="117"/>
        <end position="132"/>
    </location>
</feature>
<feature type="domain" description="PD-(D/E)XK nuclease-like" evidence="2">
    <location>
        <begin position="247"/>
        <end position="482"/>
    </location>
</feature>
<feature type="compositionally biased region" description="Low complexity" evidence="1">
    <location>
        <begin position="102"/>
        <end position="111"/>
    </location>
</feature>
<feature type="region of interest" description="Disordered" evidence="1">
    <location>
        <begin position="424"/>
        <end position="445"/>
    </location>
</feature>
<evidence type="ECO:0000259" key="2">
    <source>
        <dbReference type="Pfam" id="PF20516"/>
    </source>
</evidence>
<feature type="compositionally biased region" description="Low complexity" evidence="1">
    <location>
        <begin position="146"/>
        <end position="175"/>
    </location>
</feature>
<gene>
    <name evidence="3" type="ORF">B0J13DRAFT_557065</name>
</gene>
<dbReference type="Pfam" id="PF20516">
    <property type="entry name" value="PDDEXK_12"/>
    <property type="match status" value="1"/>
</dbReference>